<dbReference type="RefSeq" id="WP_091161585.1">
    <property type="nucleotide sequence ID" value="NZ_FNOT01000021.1"/>
</dbReference>
<name>A0A1H3QAA1_9ACTN</name>
<accession>A0A1H3QAA1</accession>
<evidence type="ECO:0000256" key="1">
    <source>
        <dbReference type="SAM" id="MobiDB-lite"/>
    </source>
</evidence>
<dbReference type="AlphaFoldDB" id="A0A1H3QAA1"/>
<evidence type="ECO:0000313" key="3">
    <source>
        <dbReference type="Proteomes" id="UP000198921"/>
    </source>
</evidence>
<evidence type="ECO:0000313" key="2">
    <source>
        <dbReference type="EMBL" id="SDZ10287.1"/>
    </source>
</evidence>
<keyword evidence="3" id="KW-1185">Reference proteome</keyword>
<gene>
    <name evidence="2" type="ORF">SAMN05660209_04674</name>
</gene>
<dbReference type="Proteomes" id="UP000198921">
    <property type="component" value="Unassembled WGS sequence"/>
</dbReference>
<organism evidence="2 3">
    <name type="scientific">Geodermatophilus africanus</name>
    <dbReference type="NCBI Taxonomy" id="1137993"/>
    <lineage>
        <taxon>Bacteria</taxon>
        <taxon>Bacillati</taxon>
        <taxon>Actinomycetota</taxon>
        <taxon>Actinomycetes</taxon>
        <taxon>Geodermatophilales</taxon>
        <taxon>Geodermatophilaceae</taxon>
        <taxon>Geodermatophilus</taxon>
    </lineage>
</organism>
<sequence>MRVEDLSGEDAAVYRAVAEAEVGVGAPHLQDIARAAGLDLERARAAVHRLWHSEPKILHEVPGAGPTDLGPTYELAPRT</sequence>
<proteinExistence type="predicted"/>
<reference evidence="3" key="1">
    <citation type="submission" date="2016-10" db="EMBL/GenBank/DDBJ databases">
        <authorList>
            <person name="Varghese N."/>
            <person name="Submissions S."/>
        </authorList>
    </citation>
    <scope>NUCLEOTIDE SEQUENCE [LARGE SCALE GENOMIC DNA]</scope>
    <source>
        <strain evidence="3">DSM 45422</strain>
    </source>
</reference>
<feature type="region of interest" description="Disordered" evidence="1">
    <location>
        <begin position="59"/>
        <end position="79"/>
    </location>
</feature>
<protein>
    <submittedName>
        <fullName evidence="2">Uncharacterized protein</fullName>
    </submittedName>
</protein>
<dbReference type="OrthoDB" id="5192396at2"/>
<dbReference type="EMBL" id="FNOT01000021">
    <property type="protein sequence ID" value="SDZ10287.1"/>
    <property type="molecule type" value="Genomic_DNA"/>
</dbReference>